<feature type="transmembrane region" description="Helical" evidence="1">
    <location>
        <begin position="358"/>
        <end position="376"/>
    </location>
</feature>
<dbReference type="InterPro" id="IPR002656">
    <property type="entry name" value="Acyl_transf_3_dom"/>
</dbReference>
<dbReference type="GO" id="GO:0016020">
    <property type="term" value="C:membrane"/>
    <property type="evidence" value="ECO:0007669"/>
    <property type="project" value="TreeGrafter"/>
</dbReference>
<keyword evidence="5" id="KW-1185">Reference proteome</keyword>
<feature type="transmembrane region" description="Helical" evidence="1">
    <location>
        <begin position="76"/>
        <end position="95"/>
    </location>
</feature>
<keyword evidence="1" id="KW-0812">Transmembrane</keyword>
<name>A0A1J4NA36_9ACTN</name>
<dbReference type="Proteomes" id="UP000033772">
    <property type="component" value="Unassembled WGS sequence"/>
</dbReference>
<dbReference type="STRING" id="1844.UG56_002850"/>
<dbReference type="EMBL" id="JZDQ02000003">
    <property type="protein sequence ID" value="OIJ28370.1"/>
    <property type="molecule type" value="Genomic_DNA"/>
</dbReference>
<comment type="caution">
    <text evidence="4">The sequence shown here is derived from an EMBL/GenBank/DDBJ whole genome shotgun (WGS) entry which is preliminary data.</text>
</comment>
<feature type="transmembrane region" description="Helical" evidence="1">
    <location>
        <begin position="147"/>
        <end position="163"/>
    </location>
</feature>
<feature type="domain" description="Acyltransferase 3" evidence="2">
    <location>
        <begin position="10"/>
        <end position="335"/>
    </location>
</feature>
<feature type="transmembrane region" description="Helical" evidence="1">
    <location>
        <begin position="320"/>
        <end position="337"/>
    </location>
</feature>
<keyword evidence="1" id="KW-0472">Membrane</keyword>
<keyword evidence="1" id="KW-1133">Transmembrane helix</keyword>
<feature type="transmembrane region" description="Helical" evidence="1">
    <location>
        <begin position="251"/>
        <end position="270"/>
    </location>
</feature>
<evidence type="ECO:0008006" key="6">
    <source>
        <dbReference type="Google" id="ProtNLM"/>
    </source>
</evidence>
<evidence type="ECO:0000313" key="5">
    <source>
        <dbReference type="Proteomes" id="UP000033772"/>
    </source>
</evidence>
<dbReference type="OrthoDB" id="3404679at2"/>
<feature type="transmembrane region" description="Helical" evidence="1">
    <location>
        <begin position="291"/>
        <end position="314"/>
    </location>
</feature>
<dbReference type="InterPro" id="IPR043968">
    <property type="entry name" value="SGNH"/>
</dbReference>
<evidence type="ECO:0000313" key="4">
    <source>
        <dbReference type="EMBL" id="OIJ28370.1"/>
    </source>
</evidence>
<dbReference type="GO" id="GO:0016747">
    <property type="term" value="F:acyltransferase activity, transferring groups other than amino-acyl groups"/>
    <property type="evidence" value="ECO:0007669"/>
    <property type="project" value="InterPro"/>
</dbReference>
<feature type="domain" description="SGNH" evidence="3">
    <location>
        <begin position="440"/>
        <end position="667"/>
    </location>
</feature>
<dbReference type="AlphaFoldDB" id="A0A1J4NA36"/>
<gene>
    <name evidence="4" type="ORF">UG56_002850</name>
</gene>
<dbReference type="PANTHER" id="PTHR23028:SF53">
    <property type="entry name" value="ACYL_TRANSF_3 DOMAIN-CONTAINING PROTEIN"/>
    <property type="match status" value="1"/>
</dbReference>
<accession>A0A1J4NA36</accession>
<sequence>MKGGPGPRIDIQALRALAVSLVVVYHFWPHRLTGGYVGVDVFFVISGFLITSHLLDHAPSSLRDLGEFWGRRIRRLLPAGLSVIAVTLTATWWIAPATLWDGTARQAVASAVYVQNWFLAREAVDYLAADNAATPVQHYWSLSVEEQFYLLWPVLLLAVGVVARRRGISVRRVAGVAVALLVAGSLLCSVLITDASAYFVTQTRVWELGLGGLVAVAAPRLSLLPAVVRLALVWSGLGLVTYASVEFDHATVFPGAAALVPVVGAALVIAADVRRGPLSPLWLMARRPLQVLGDLSYSIYLWHWPLVVLLPYALDGPVPGVVKLLGLCAVVLAAWATKTYVEDPLRGRRPLGLPLRRSFVFALTGALVIGSCGFALHRESEAQARQVAAPSPTEDPCYAAAALSQGSCDPHGSGDLYLPPLAAVDDKSRLFENGCVLQMDDTSRRTCTFGSDAPDATPVALVGNSHAAMWAPALELVAREHNWQVTAYLMYECYTVDRPIELPDQAATKACADWNTHVVDRVAGGRERLVVVSNRYYRTMAAAHGDRGASLELAHKASRRVLKRWVAADKRVLVIEDPPTPPTPNTPNCVAANPRDLGACDGSLKQTASPDPMAAVARTSPLDGVEVLDTTTDFCRDGRCYATIGGVVAYYDRSHVTATYVKSLTGRLDAATTAALGN</sequence>
<evidence type="ECO:0000256" key="1">
    <source>
        <dbReference type="SAM" id="Phobius"/>
    </source>
</evidence>
<dbReference type="InterPro" id="IPR050879">
    <property type="entry name" value="Acyltransferase_3"/>
</dbReference>
<dbReference type="GO" id="GO:0009103">
    <property type="term" value="P:lipopolysaccharide biosynthetic process"/>
    <property type="evidence" value="ECO:0007669"/>
    <property type="project" value="TreeGrafter"/>
</dbReference>
<evidence type="ECO:0000259" key="2">
    <source>
        <dbReference type="Pfam" id="PF01757"/>
    </source>
</evidence>
<evidence type="ECO:0000259" key="3">
    <source>
        <dbReference type="Pfam" id="PF19040"/>
    </source>
</evidence>
<dbReference type="PANTHER" id="PTHR23028">
    <property type="entry name" value="ACETYLTRANSFERASE"/>
    <property type="match status" value="1"/>
</dbReference>
<feature type="transmembrane region" description="Helical" evidence="1">
    <location>
        <begin position="34"/>
        <end position="55"/>
    </location>
</feature>
<dbReference type="Pfam" id="PF19040">
    <property type="entry name" value="SGNH"/>
    <property type="match status" value="1"/>
</dbReference>
<dbReference type="RefSeq" id="WP_045548399.1">
    <property type="nucleotide sequence ID" value="NZ_JZDQ02000003.1"/>
</dbReference>
<proteinExistence type="predicted"/>
<protein>
    <recommendedName>
        <fullName evidence="6">Acyltransferase</fullName>
    </recommendedName>
</protein>
<dbReference type="Pfam" id="PF01757">
    <property type="entry name" value="Acyl_transf_3"/>
    <property type="match status" value="1"/>
</dbReference>
<reference evidence="4" key="1">
    <citation type="submission" date="2016-10" db="EMBL/GenBank/DDBJ databases">
        <title>Draft Genome Sequence of Nocardioides luteus Strain BAFB, an Alkane-Degrading Bacterium Isolated from JP-7 Polluted Soil.</title>
        <authorList>
            <person name="Brown L."/>
            <person name="Ruiz O.N."/>
            <person name="Gunasekera T."/>
        </authorList>
    </citation>
    <scope>NUCLEOTIDE SEQUENCE [LARGE SCALE GENOMIC DNA]</scope>
    <source>
        <strain evidence="4">BAFB</strain>
    </source>
</reference>
<organism evidence="4 5">
    <name type="scientific">Nocardioides luteus</name>
    <dbReference type="NCBI Taxonomy" id="1844"/>
    <lineage>
        <taxon>Bacteria</taxon>
        <taxon>Bacillati</taxon>
        <taxon>Actinomycetota</taxon>
        <taxon>Actinomycetes</taxon>
        <taxon>Propionibacteriales</taxon>
        <taxon>Nocardioidaceae</taxon>
        <taxon>Nocardioides</taxon>
    </lineage>
</organism>
<feature type="transmembrane region" description="Helical" evidence="1">
    <location>
        <begin position="175"/>
        <end position="199"/>
    </location>
</feature>